<evidence type="ECO:0000256" key="2">
    <source>
        <dbReference type="SAM" id="SignalP"/>
    </source>
</evidence>
<name>A0AAV4BVU9_9GAST</name>
<protein>
    <recommendedName>
        <fullName evidence="5">Secreted protein</fullName>
    </recommendedName>
</protein>
<keyword evidence="1" id="KW-0812">Transmembrane</keyword>
<keyword evidence="1" id="KW-1133">Transmembrane helix</keyword>
<keyword evidence="1" id="KW-0472">Membrane</keyword>
<keyword evidence="4" id="KW-1185">Reference proteome</keyword>
<gene>
    <name evidence="3" type="ORF">PoB_004943800</name>
</gene>
<proteinExistence type="predicted"/>
<feature type="signal peptide" evidence="2">
    <location>
        <begin position="1"/>
        <end position="21"/>
    </location>
</feature>
<evidence type="ECO:0008006" key="5">
    <source>
        <dbReference type="Google" id="ProtNLM"/>
    </source>
</evidence>
<keyword evidence="2" id="KW-0732">Signal</keyword>
<evidence type="ECO:0000313" key="4">
    <source>
        <dbReference type="Proteomes" id="UP000735302"/>
    </source>
</evidence>
<dbReference type="AlphaFoldDB" id="A0AAV4BVU9"/>
<feature type="chain" id="PRO_5043797496" description="Secreted protein" evidence="2">
    <location>
        <begin position="22"/>
        <end position="141"/>
    </location>
</feature>
<comment type="caution">
    <text evidence="3">The sequence shown here is derived from an EMBL/GenBank/DDBJ whole genome shotgun (WGS) entry which is preliminary data.</text>
</comment>
<dbReference type="Proteomes" id="UP000735302">
    <property type="component" value="Unassembled WGS sequence"/>
</dbReference>
<dbReference type="EMBL" id="BLXT01005465">
    <property type="protein sequence ID" value="GFO22933.1"/>
    <property type="molecule type" value="Genomic_DNA"/>
</dbReference>
<reference evidence="3 4" key="1">
    <citation type="journal article" date="2021" name="Elife">
        <title>Chloroplast acquisition without the gene transfer in kleptoplastic sea slugs, Plakobranchus ocellatus.</title>
        <authorList>
            <person name="Maeda T."/>
            <person name="Takahashi S."/>
            <person name="Yoshida T."/>
            <person name="Shimamura S."/>
            <person name="Takaki Y."/>
            <person name="Nagai Y."/>
            <person name="Toyoda A."/>
            <person name="Suzuki Y."/>
            <person name="Arimoto A."/>
            <person name="Ishii H."/>
            <person name="Satoh N."/>
            <person name="Nishiyama T."/>
            <person name="Hasebe M."/>
            <person name="Maruyama T."/>
            <person name="Minagawa J."/>
            <person name="Obokata J."/>
            <person name="Shigenobu S."/>
        </authorList>
    </citation>
    <scope>NUCLEOTIDE SEQUENCE [LARGE SCALE GENOMIC DNA]</scope>
</reference>
<accession>A0AAV4BVU9</accession>
<sequence length="141" mass="15273">MKTSTVLLGVICVLSVHVAVGDRMEDLQNCIQEFSSNMQKVLQQVMSGDASQVKEKMCPMMKDFLKCAMRASSDKRPTDAELEDLKKQMASSMTGMQSVDCDLDVNAIADEVYGAAGIARPMSILALAAAALCALFLSKRM</sequence>
<feature type="transmembrane region" description="Helical" evidence="1">
    <location>
        <begin position="118"/>
        <end position="137"/>
    </location>
</feature>
<evidence type="ECO:0000313" key="3">
    <source>
        <dbReference type="EMBL" id="GFO22933.1"/>
    </source>
</evidence>
<evidence type="ECO:0000256" key="1">
    <source>
        <dbReference type="SAM" id="Phobius"/>
    </source>
</evidence>
<organism evidence="3 4">
    <name type="scientific">Plakobranchus ocellatus</name>
    <dbReference type="NCBI Taxonomy" id="259542"/>
    <lineage>
        <taxon>Eukaryota</taxon>
        <taxon>Metazoa</taxon>
        <taxon>Spiralia</taxon>
        <taxon>Lophotrochozoa</taxon>
        <taxon>Mollusca</taxon>
        <taxon>Gastropoda</taxon>
        <taxon>Heterobranchia</taxon>
        <taxon>Euthyneura</taxon>
        <taxon>Panpulmonata</taxon>
        <taxon>Sacoglossa</taxon>
        <taxon>Placobranchoidea</taxon>
        <taxon>Plakobranchidae</taxon>
        <taxon>Plakobranchus</taxon>
    </lineage>
</organism>